<proteinExistence type="predicted"/>
<organism evidence="4 5">
    <name type="scientific">Rhodoferax ferrireducens</name>
    <dbReference type="NCBI Taxonomy" id="192843"/>
    <lineage>
        <taxon>Bacteria</taxon>
        <taxon>Pseudomonadati</taxon>
        <taxon>Pseudomonadota</taxon>
        <taxon>Betaproteobacteria</taxon>
        <taxon>Burkholderiales</taxon>
        <taxon>Comamonadaceae</taxon>
        <taxon>Rhodoferax</taxon>
    </lineage>
</organism>
<dbReference type="Gene3D" id="2.60.120.1440">
    <property type="match status" value="1"/>
</dbReference>
<evidence type="ECO:0000259" key="3">
    <source>
        <dbReference type="PROSITE" id="PS51782"/>
    </source>
</evidence>
<evidence type="ECO:0000259" key="2">
    <source>
        <dbReference type="PROSITE" id="PS50853"/>
    </source>
</evidence>
<dbReference type="InterPro" id="IPR003961">
    <property type="entry name" value="FN3_dom"/>
</dbReference>
<dbReference type="InterPro" id="IPR013783">
    <property type="entry name" value="Ig-like_fold"/>
</dbReference>
<feature type="signal peptide" evidence="1">
    <location>
        <begin position="1"/>
        <end position="22"/>
    </location>
</feature>
<accession>A0ABU2C529</accession>
<reference evidence="4 5" key="1">
    <citation type="submission" date="2023-07" db="EMBL/GenBank/DDBJ databases">
        <title>Sorghum-associated microbial communities from plants grown in Nebraska, USA.</title>
        <authorList>
            <person name="Schachtman D."/>
        </authorList>
    </citation>
    <scope>NUCLEOTIDE SEQUENCE [LARGE SCALE GENOMIC DNA]</scope>
    <source>
        <strain evidence="4 5">BE313</strain>
    </source>
</reference>
<dbReference type="PIRSF" id="PIRSF029644">
    <property type="entry name" value="UCP029644"/>
    <property type="match status" value="1"/>
</dbReference>
<dbReference type="SUPFAM" id="SSF49265">
    <property type="entry name" value="Fibronectin type III"/>
    <property type="match status" value="1"/>
</dbReference>
<dbReference type="Gene3D" id="3.10.350.10">
    <property type="entry name" value="LysM domain"/>
    <property type="match status" value="1"/>
</dbReference>
<gene>
    <name evidence="4" type="ORF">J2X19_001103</name>
</gene>
<dbReference type="InterPro" id="IPR018392">
    <property type="entry name" value="LysM"/>
</dbReference>
<dbReference type="RefSeq" id="WP_310371382.1">
    <property type="nucleotide sequence ID" value="NZ_JAVDXT010000001.1"/>
</dbReference>
<dbReference type="PROSITE" id="PS51782">
    <property type="entry name" value="LYSM"/>
    <property type="match status" value="1"/>
</dbReference>
<dbReference type="CDD" id="cd00118">
    <property type="entry name" value="LysM"/>
    <property type="match status" value="1"/>
</dbReference>
<evidence type="ECO:0000313" key="5">
    <source>
        <dbReference type="Proteomes" id="UP001180487"/>
    </source>
</evidence>
<protein>
    <recommendedName>
        <fullName evidence="6">LysM domain-containing protein</fullName>
    </recommendedName>
</protein>
<keyword evidence="5" id="KW-1185">Reference proteome</keyword>
<evidence type="ECO:0000256" key="1">
    <source>
        <dbReference type="SAM" id="SignalP"/>
    </source>
</evidence>
<dbReference type="InterPro" id="IPR016930">
    <property type="entry name" value="UCP029644"/>
</dbReference>
<dbReference type="Proteomes" id="UP001180487">
    <property type="component" value="Unassembled WGS sequence"/>
</dbReference>
<feature type="domain" description="Fibronectin type-III" evidence="2">
    <location>
        <begin position="431"/>
        <end position="520"/>
    </location>
</feature>
<comment type="caution">
    <text evidence="4">The sequence shown here is derived from an EMBL/GenBank/DDBJ whole genome shotgun (WGS) entry which is preliminary data.</text>
</comment>
<dbReference type="EMBL" id="JAVDXT010000001">
    <property type="protein sequence ID" value="MDR7376445.1"/>
    <property type="molecule type" value="Genomic_DNA"/>
</dbReference>
<dbReference type="InterPro" id="IPR006860">
    <property type="entry name" value="FecR"/>
</dbReference>
<feature type="chain" id="PRO_5046392631" description="LysM domain-containing protein" evidence="1">
    <location>
        <begin position="23"/>
        <end position="538"/>
    </location>
</feature>
<feature type="domain" description="LysM" evidence="3">
    <location>
        <begin position="25"/>
        <end position="72"/>
    </location>
</feature>
<dbReference type="PROSITE" id="PS50853">
    <property type="entry name" value="FN3"/>
    <property type="match status" value="1"/>
</dbReference>
<keyword evidence="1" id="KW-0732">Signal</keyword>
<dbReference type="InterPro" id="IPR036116">
    <property type="entry name" value="FN3_sf"/>
</dbReference>
<evidence type="ECO:0000313" key="4">
    <source>
        <dbReference type="EMBL" id="MDR7376445.1"/>
    </source>
</evidence>
<dbReference type="InterPro" id="IPR036779">
    <property type="entry name" value="LysM_dom_sf"/>
</dbReference>
<dbReference type="Pfam" id="PF04773">
    <property type="entry name" value="FecR"/>
    <property type="match status" value="1"/>
</dbReference>
<sequence length="538" mass="57476">MRHLHTALCSLVLLGAGSVASAADFIYTVQPGDHPWNLAGRYLKSPALALKLRQLNQIPDDRRVMPGTRLHIPQAWLKLESAQVRLLAATGDTSLQPGTTAARSAVAGELLQAPSTLRTGPSGSATLQFADGSRVLVRRDSELQLQQAQTRLLGQGSLVTLALLHGSLENQVTPVGESGGRFEIRSPAAVAAVRGTQFRVYADGSSLRTEVLSGAVNVANPSGQVTAQAAQGSVAQTGQTPSAPVALLPAPSLDSLPERVERLPIDLPLPALAGASGYRTQIAPDTQFSVAISDETSPAARIRARDVDDGSYVLRVRGIDAQGLEGLSSQRTLVVHARPEPPLLIEPAPDTVTTAERPVFRWTQADPGWSYRLQTTASGEPTAFDEQVVQAATAQPARDLPTGLYQWRVAAIQPGKGQGPWGDAQAFRRVLPGPGVDIPPPQDGSLTLRWSAQPQTTQYRLQVARDNSFASPQTDAQTEATQYQLHDLEPGVHHVRVQAIGADGYIGPWGSTQTFTVPEPRPQYWRALLLLLPALALF</sequence>
<dbReference type="Gene3D" id="2.60.40.10">
    <property type="entry name" value="Immunoglobulins"/>
    <property type="match status" value="2"/>
</dbReference>
<name>A0ABU2C529_9BURK</name>
<dbReference type="CDD" id="cd00063">
    <property type="entry name" value="FN3"/>
    <property type="match status" value="1"/>
</dbReference>
<evidence type="ECO:0008006" key="6">
    <source>
        <dbReference type="Google" id="ProtNLM"/>
    </source>
</evidence>
<dbReference type="Pfam" id="PF01476">
    <property type="entry name" value="LysM"/>
    <property type="match status" value="1"/>
</dbReference>
<dbReference type="PANTHER" id="PTHR38731">
    <property type="entry name" value="LIPL45-RELATED LIPOPROTEIN-RELATED"/>
    <property type="match status" value="1"/>
</dbReference>